<feature type="domain" description="VWFA" evidence="7">
    <location>
        <begin position="3"/>
        <end position="117"/>
    </location>
</feature>
<evidence type="ECO:0000256" key="6">
    <source>
        <dbReference type="ARBA" id="ARBA00065091"/>
    </source>
</evidence>
<dbReference type="PANTHER" id="PTHR13532:SF3">
    <property type="entry name" value="INTEGRATOR COMPLEX SUBUNIT 14"/>
    <property type="match status" value="1"/>
</dbReference>
<evidence type="ECO:0000259" key="8">
    <source>
        <dbReference type="Pfam" id="PF19435"/>
    </source>
</evidence>
<reference evidence="10" key="2">
    <citation type="submission" date="2025-08" db="UniProtKB">
        <authorList>
            <consortium name="Ensembl"/>
        </authorList>
    </citation>
    <scope>IDENTIFICATION</scope>
</reference>
<dbReference type="InterPro" id="IPR039841">
    <property type="entry name" value="INTS14"/>
</dbReference>
<evidence type="ECO:0000256" key="4">
    <source>
        <dbReference type="ARBA" id="ARBA00029992"/>
    </source>
</evidence>
<dbReference type="SUPFAM" id="SSF53300">
    <property type="entry name" value="vWA-like"/>
    <property type="match status" value="1"/>
</dbReference>
<feature type="domain" description="Integrator complex subunit 14 beta-barrel" evidence="8">
    <location>
        <begin position="204"/>
        <end position="330"/>
    </location>
</feature>
<evidence type="ECO:0000313" key="11">
    <source>
        <dbReference type="Proteomes" id="UP000007875"/>
    </source>
</evidence>
<dbReference type="Ensembl" id="ENSCSAVT00000012205.1">
    <property type="protein sequence ID" value="ENSCSAVP00000012065.1"/>
    <property type="gene ID" value="ENSCSAVG00000007097.1"/>
</dbReference>
<dbReference type="STRING" id="51511.ENSCSAVP00000012065"/>
<organism evidence="10 11">
    <name type="scientific">Ciona savignyi</name>
    <name type="common">Pacific transparent sea squirt</name>
    <dbReference type="NCBI Taxonomy" id="51511"/>
    <lineage>
        <taxon>Eukaryota</taxon>
        <taxon>Metazoa</taxon>
        <taxon>Chordata</taxon>
        <taxon>Tunicata</taxon>
        <taxon>Ascidiacea</taxon>
        <taxon>Phlebobranchia</taxon>
        <taxon>Cionidae</taxon>
        <taxon>Ciona</taxon>
    </lineage>
</organism>
<sequence length="483" mass="53523">MPVVVVVDSSLSMCRYALEAGEVKVTRLQLAEDCAVKILDHVTSKFKLEHIAALSISSEVNLLCDFTRDYVALKTGLRNINVGDKADFCALTEYLNQFVVKTWGRMQPCPVLIITDGGIMSNKKLKLQEGNTLFEFPCKLHFLCVKSFQCLKNCGSYDLFQEAIKKNNESGSIIPLYELTQIDTSISAVVSASVVKFLNKEMKNFEATLSCGNLSSRVSIFPTPEEHKSPSSALKTKLYSIDDELKIVGFLNISDVRNPPVLSRHLLLPVNPVETEQASLVPSFSVVLHGSLKMENKVALVKLSSEWYGIVYSWADSKTKSNLVLSILPVGLNSIPWLGNFNHLAPASFLPANPSGKKSAVPSFPVQSKRFTKRSYSQPTVAWTRATGLQTDVQKILRSAKKLPEKSHVFYKDLNRLRRAALSFGFHGLLDGISSLLERECTLLPGTAHPEATLQLSHAARELKSTINKGHEHTIEPLKTDFK</sequence>
<dbReference type="Proteomes" id="UP000007875">
    <property type="component" value="Unassembled WGS sequence"/>
</dbReference>
<reference evidence="10" key="3">
    <citation type="submission" date="2025-09" db="UniProtKB">
        <authorList>
            <consortium name="Ensembl"/>
        </authorList>
    </citation>
    <scope>IDENTIFICATION</scope>
</reference>
<comment type="similarity">
    <text evidence="5">Belongs to the Integrator subunit 14 family.</text>
</comment>
<dbReference type="HOGENOM" id="CLU_041485_0_0_1"/>
<dbReference type="GO" id="GO:0034472">
    <property type="term" value="P:snRNA 3'-end processing"/>
    <property type="evidence" value="ECO:0007669"/>
    <property type="project" value="TreeGrafter"/>
</dbReference>
<accession>H2Z3A3</accession>
<dbReference type="AlphaFoldDB" id="H2Z3A3"/>
<comment type="subunit">
    <text evidence="6">Component of the Integrator complex, composed of core subunits INTS1, INTS2, INTS3, INTS4, INTS5, INTS6, INTS7, INTS8, INTS9/RC74, INTS10, INTS11/CPSF3L, INTS12, INTS13, INTS14 and INTS15. The core complex associates with protein phosphatase 2A subunits PPP2CA and PPP2R1A, to form the Integrator-PP2A (INTAC) complex. INTS14 is part of the tail subcomplex, composed of INTS10, INTS13, INTS14 and INTS15.</text>
</comment>
<dbReference type="InterPro" id="IPR036465">
    <property type="entry name" value="vWFA_dom_sf"/>
</dbReference>
<proteinExistence type="inferred from homology"/>
<evidence type="ECO:0000256" key="2">
    <source>
        <dbReference type="ARBA" id="ARBA00016816"/>
    </source>
</evidence>
<dbReference type="Pfam" id="PF19435">
    <property type="entry name" value="IntS14_b-barrel"/>
    <property type="match status" value="1"/>
</dbReference>
<dbReference type="Gene3D" id="3.40.50.410">
    <property type="entry name" value="von Willebrand factor, type A domain"/>
    <property type="match status" value="1"/>
</dbReference>
<dbReference type="InterPro" id="IPR046471">
    <property type="entry name" value="IntS14_C"/>
</dbReference>
<evidence type="ECO:0000256" key="3">
    <source>
        <dbReference type="ARBA" id="ARBA00023242"/>
    </source>
</evidence>
<dbReference type="InParanoid" id="H2Z3A3"/>
<protein>
    <recommendedName>
        <fullName evidence="2">Integrator complex subunit 14</fullName>
    </recommendedName>
    <alternativeName>
        <fullName evidence="4">von Willebrand factor A domain-containing protein 9</fullName>
    </alternativeName>
</protein>
<evidence type="ECO:0000259" key="7">
    <source>
        <dbReference type="Pfam" id="PF13519"/>
    </source>
</evidence>
<dbReference type="PANTHER" id="PTHR13532">
    <property type="match status" value="1"/>
</dbReference>
<evidence type="ECO:0000256" key="1">
    <source>
        <dbReference type="ARBA" id="ARBA00004123"/>
    </source>
</evidence>
<dbReference type="GeneTree" id="ENSGT00390000009486"/>
<dbReference type="OMA" id="QSSVVWI"/>
<keyword evidence="11" id="KW-1185">Reference proteome</keyword>
<dbReference type="FunCoup" id="H2Z3A3">
    <property type="interactions" value="579"/>
</dbReference>
<dbReference type="Pfam" id="PF20504">
    <property type="entry name" value="IntS14_C"/>
    <property type="match status" value="1"/>
</dbReference>
<name>H2Z3A3_CIOSA</name>
<dbReference type="Pfam" id="PF13519">
    <property type="entry name" value="VWA_2"/>
    <property type="match status" value="1"/>
</dbReference>
<feature type="domain" description="Integrator complex subunit 14 C-terminal" evidence="9">
    <location>
        <begin position="381"/>
        <end position="483"/>
    </location>
</feature>
<evidence type="ECO:0000259" key="9">
    <source>
        <dbReference type="Pfam" id="PF20504"/>
    </source>
</evidence>
<evidence type="ECO:0000313" key="10">
    <source>
        <dbReference type="Ensembl" id="ENSCSAVP00000012065.1"/>
    </source>
</evidence>
<comment type="subcellular location">
    <subcellularLocation>
        <location evidence="1">Nucleus</location>
    </subcellularLocation>
</comment>
<keyword evidence="3" id="KW-0539">Nucleus</keyword>
<reference evidence="11" key="1">
    <citation type="submission" date="2003-08" db="EMBL/GenBank/DDBJ databases">
        <authorList>
            <person name="Birren B."/>
            <person name="Nusbaum C."/>
            <person name="Abebe A."/>
            <person name="Abouelleil A."/>
            <person name="Adekoya E."/>
            <person name="Ait-zahra M."/>
            <person name="Allen N."/>
            <person name="Allen T."/>
            <person name="An P."/>
            <person name="Anderson M."/>
            <person name="Anderson S."/>
            <person name="Arachchi H."/>
            <person name="Armbruster J."/>
            <person name="Bachantsang P."/>
            <person name="Baldwin J."/>
            <person name="Barry A."/>
            <person name="Bayul T."/>
            <person name="Blitshsteyn B."/>
            <person name="Bloom T."/>
            <person name="Blye J."/>
            <person name="Boguslavskiy L."/>
            <person name="Borowsky M."/>
            <person name="Boukhgalter B."/>
            <person name="Brunache A."/>
            <person name="Butler J."/>
            <person name="Calixte N."/>
            <person name="Calvo S."/>
            <person name="Camarata J."/>
            <person name="Campo K."/>
            <person name="Chang J."/>
            <person name="Cheshatsang Y."/>
            <person name="Citroen M."/>
            <person name="Collymore A."/>
            <person name="Considine T."/>
            <person name="Cook A."/>
            <person name="Cooke P."/>
            <person name="Corum B."/>
            <person name="Cuomo C."/>
            <person name="David R."/>
            <person name="Dawoe T."/>
            <person name="Degray S."/>
            <person name="Dodge S."/>
            <person name="Dooley K."/>
            <person name="Dorje P."/>
            <person name="Dorjee K."/>
            <person name="Dorris L."/>
            <person name="Duffey N."/>
            <person name="Dupes A."/>
            <person name="Elkins T."/>
            <person name="Engels R."/>
            <person name="Erickson J."/>
            <person name="Farina A."/>
            <person name="Faro S."/>
            <person name="Ferreira P."/>
            <person name="Fischer H."/>
            <person name="Fitzgerald M."/>
            <person name="Foley K."/>
            <person name="Gage D."/>
            <person name="Galagan J."/>
            <person name="Gearin G."/>
            <person name="Gnerre S."/>
            <person name="Gnirke A."/>
            <person name="Goyette A."/>
            <person name="Graham J."/>
            <person name="Grandbois E."/>
            <person name="Gyaltsen K."/>
            <person name="Hafez N."/>
            <person name="Hagopian D."/>
            <person name="Hagos B."/>
            <person name="Hall J."/>
            <person name="Hatcher B."/>
            <person name="Heller A."/>
            <person name="Higgins H."/>
            <person name="Honan T."/>
            <person name="Horn A."/>
            <person name="Houde N."/>
            <person name="Hughes L."/>
            <person name="Hulme W."/>
            <person name="Husby E."/>
            <person name="Iliev I."/>
            <person name="Jaffe D."/>
            <person name="Jones C."/>
            <person name="Kamal M."/>
            <person name="Kamat A."/>
            <person name="Kamvysselis M."/>
            <person name="Karlsson E."/>
            <person name="Kells C."/>
            <person name="Kieu A."/>
            <person name="Kisner P."/>
            <person name="Kodira C."/>
            <person name="Kulbokas E."/>
            <person name="Labutti K."/>
            <person name="Lama D."/>
            <person name="Landers T."/>
            <person name="Leger J."/>
            <person name="Levine S."/>
            <person name="Lewis D."/>
            <person name="Lewis T."/>
            <person name="Lindblad-toh K."/>
            <person name="Liu X."/>
            <person name="Lokyitsang T."/>
            <person name="Lokyitsang Y."/>
            <person name="Lucien O."/>
            <person name="Lui A."/>
            <person name="Ma L.J."/>
            <person name="Mabbitt R."/>
            <person name="Macdonald J."/>
            <person name="Maclean C."/>
            <person name="Major J."/>
            <person name="Manning J."/>
            <person name="Marabella R."/>
            <person name="Maru K."/>
            <person name="Matthews C."/>
            <person name="Mauceli E."/>
            <person name="Mccarthy M."/>
            <person name="Mcdonough S."/>
            <person name="Mcghee T."/>
            <person name="Meldrim J."/>
            <person name="Meneus L."/>
            <person name="Mesirov J."/>
            <person name="Mihalev A."/>
            <person name="Mihova T."/>
            <person name="Mikkelsen T."/>
            <person name="Mlenga V."/>
            <person name="Moru K."/>
            <person name="Mozes J."/>
            <person name="Mulrain L."/>
            <person name="Munson G."/>
            <person name="Naylor J."/>
            <person name="Newes C."/>
            <person name="Nguyen C."/>
            <person name="Nguyen N."/>
            <person name="Nguyen T."/>
            <person name="Nicol R."/>
            <person name="Nielsen C."/>
            <person name="Nizzari M."/>
            <person name="Norbu C."/>
            <person name="Norbu N."/>
            <person name="O'donnell P."/>
            <person name="Okoawo O."/>
            <person name="O'leary S."/>
            <person name="Omotosho B."/>
            <person name="O'neill K."/>
            <person name="Osman S."/>
            <person name="Parker S."/>
            <person name="Perrin D."/>
            <person name="Phunkhang P."/>
            <person name="Piqani B."/>
            <person name="Purcell S."/>
            <person name="Rachupka T."/>
            <person name="Ramasamy U."/>
            <person name="Rameau R."/>
            <person name="Ray V."/>
            <person name="Raymond C."/>
            <person name="Retta R."/>
            <person name="Richardson S."/>
            <person name="Rise C."/>
            <person name="Rodriguez J."/>
            <person name="Rogers J."/>
            <person name="Rogov P."/>
            <person name="Rutman M."/>
            <person name="Schupbach R."/>
            <person name="Seaman C."/>
            <person name="Settipalli S."/>
            <person name="Sharpe T."/>
            <person name="Sheridan J."/>
            <person name="Sherpa N."/>
            <person name="Shi J."/>
            <person name="Smirnov S."/>
            <person name="Smith C."/>
            <person name="Sougnez C."/>
            <person name="Spencer B."/>
            <person name="Stalker J."/>
            <person name="Stange-thomann N."/>
            <person name="Stavropoulos S."/>
            <person name="Stetson K."/>
            <person name="Stone C."/>
            <person name="Stone S."/>
            <person name="Stubbs M."/>
            <person name="Talamas J."/>
            <person name="Tchuinga P."/>
            <person name="Tenzing P."/>
            <person name="Tesfaye S."/>
            <person name="Theodore J."/>
            <person name="Thoulutsang Y."/>
            <person name="Topham K."/>
            <person name="Towey S."/>
            <person name="Tsamla T."/>
            <person name="Tsomo N."/>
            <person name="Vallee D."/>
            <person name="Vassiliev H."/>
            <person name="Venkataraman V."/>
            <person name="Vinson J."/>
            <person name="Vo A."/>
            <person name="Wade C."/>
            <person name="Wang S."/>
            <person name="Wangchuk T."/>
            <person name="Wangdi T."/>
            <person name="Whittaker C."/>
            <person name="Wilkinson J."/>
            <person name="Wu Y."/>
            <person name="Wyman D."/>
            <person name="Yadav S."/>
            <person name="Yang S."/>
            <person name="Yang X."/>
            <person name="Yeager S."/>
            <person name="Yee E."/>
            <person name="Young G."/>
            <person name="Zainoun J."/>
            <person name="Zembeck L."/>
            <person name="Zimmer A."/>
            <person name="Zody M."/>
            <person name="Lander E."/>
        </authorList>
    </citation>
    <scope>NUCLEOTIDE SEQUENCE [LARGE SCALE GENOMIC DNA]</scope>
</reference>
<dbReference type="GO" id="GO:0032039">
    <property type="term" value="C:integrator complex"/>
    <property type="evidence" value="ECO:0007669"/>
    <property type="project" value="InterPro"/>
</dbReference>
<dbReference type="InterPro" id="IPR045814">
    <property type="entry name" value="IntS14_b-barrel"/>
</dbReference>
<dbReference type="InterPro" id="IPR002035">
    <property type="entry name" value="VWF_A"/>
</dbReference>
<dbReference type="eggNOG" id="ENOG502QQ37">
    <property type="taxonomic scope" value="Eukaryota"/>
</dbReference>
<evidence type="ECO:0000256" key="5">
    <source>
        <dbReference type="ARBA" id="ARBA00061449"/>
    </source>
</evidence>